<name>A0A5K7YQ65_9BACT</name>
<dbReference type="GO" id="GO:0006281">
    <property type="term" value="P:DNA repair"/>
    <property type="evidence" value="ECO:0007669"/>
    <property type="project" value="UniProtKB-KW"/>
</dbReference>
<evidence type="ECO:0000256" key="6">
    <source>
        <dbReference type="ARBA" id="ARBA00022840"/>
    </source>
</evidence>
<evidence type="ECO:0000313" key="12">
    <source>
        <dbReference type="Proteomes" id="UP000427906"/>
    </source>
</evidence>
<comment type="function">
    <text evidence="1 9">May be involved in recombinational repair of damaged DNA.</text>
</comment>
<evidence type="ECO:0000256" key="5">
    <source>
        <dbReference type="ARBA" id="ARBA00022763"/>
    </source>
</evidence>
<evidence type="ECO:0000256" key="2">
    <source>
        <dbReference type="ARBA" id="ARBA00009441"/>
    </source>
</evidence>
<dbReference type="GO" id="GO:0043590">
    <property type="term" value="C:bacterial nucleoid"/>
    <property type="evidence" value="ECO:0007669"/>
    <property type="project" value="TreeGrafter"/>
</dbReference>
<comment type="similarity">
    <text evidence="2 9">Belongs to the RecN family.</text>
</comment>
<dbReference type="FunFam" id="3.40.50.300:FF:000319">
    <property type="entry name" value="DNA repair protein RecN"/>
    <property type="match status" value="1"/>
</dbReference>
<evidence type="ECO:0000256" key="4">
    <source>
        <dbReference type="ARBA" id="ARBA00022741"/>
    </source>
</evidence>
<keyword evidence="7 9" id="KW-0234">DNA repair</keyword>
<keyword evidence="5 9" id="KW-0227">DNA damage</keyword>
<dbReference type="Pfam" id="PF02463">
    <property type="entry name" value="SMC_N"/>
    <property type="match status" value="1"/>
</dbReference>
<evidence type="ECO:0000256" key="1">
    <source>
        <dbReference type="ARBA" id="ARBA00003618"/>
    </source>
</evidence>
<keyword evidence="12" id="KW-1185">Reference proteome</keyword>
<feature type="domain" description="RecF/RecN/SMC N-terminal" evidence="10">
    <location>
        <begin position="1"/>
        <end position="509"/>
    </location>
</feature>
<keyword evidence="4" id="KW-0547">Nucleotide-binding</keyword>
<dbReference type="FunFam" id="3.40.50.300:FF:000356">
    <property type="entry name" value="DNA repair protein RecN"/>
    <property type="match status" value="1"/>
</dbReference>
<dbReference type="PANTHER" id="PTHR11059:SF0">
    <property type="entry name" value="DNA REPAIR PROTEIN RECN"/>
    <property type="match status" value="1"/>
</dbReference>
<organism evidence="11 12">
    <name type="scientific">Desulfosarcina alkanivorans</name>
    <dbReference type="NCBI Taxonomy" id="571177"/>
    <lineage>
        <taxon>Bacteria</taxon>
        <taxon>Pseudomonadati</taxon>
        <taxon>Thermodesulfobacteriota</taxon>
        <taxon>Desulfobacteria</taxon>
        <taxon>Desulfobacterales</taxon>
        <taxon>Desulfosarcinaceae</taxon>
        <taxon>Desulfosarcina</taxon>
    </lineage>
</organism>
<dbReference type="PANTHER" id="PTHR11059">
    <property type="entry name" value="DNA REPAIR PROTEIN RECN"/>
    <property type="match status" value="1"/>
</dbReference>
<dbReference type="SUPFAM" id="SSF52540">
    <property type="entry name" value="P-loop containing nucleoside triphosphate hydrolases"/>
    <property type="match status" value="2"/>
</dbReference>
<evidence type="ECO:0000256" key="7">
    <source>
        <dbReference type="ARBA" id="ARBA00023204"/>
    </source>
</evidence>
<dbReference type="GO" id="GO:0006310">
    <property type="term" value="P:DNA recombination"/>
    <property type="evidence" value="ECO:0007669"/>
    <property type="project" value="InterPro"/>
</dbReference>
<dbReference type="GO" id="GO:0005524">
    <property type="term" value="F:ATP binding"/>
    <property type="evidence" value="ECO:0007669"/>
    <property type="project" value="UniProtKB-KW"/>
</dbReference>
<dbReference type="InterPro" id="IPR003395">
    <property type="entry name" value="RecF/RecN/SMC_N"/>
</dbReference>
<sequence length="574" mass="63072">MLKELLIKNFAIIEDLNIRFEDGLTILSGETGAGKSIIIQAVNLLLGSRASAKMIRDGYDSAELSAWFDVPEASAAEAIMAENGYDINDGLLVRRVIAANNRHRIYINDRMATMQMLAAITVDLASISGQHAHQGLLKEDTHLAILDRFGGLSPQVRELAAQYEKMVPLTLALDALKTKKRNQEKEMDLLRYQAAEIADAGILPGEDESLEKERLRLKNAEFLQRSVYDAIQALHGADGAILEQLGEVRKNLEKAADLDDGLLAGVQELSDHLFGLEDVTQTLRSYLGTLDTEADRLDSVESRLDLINRLIRKYGGSMEALFEKRDAIEAELCAISNLDEDIQRSEAQLSDIFGRVAEQARRLSEKRKQVATEFAQCVETELDGLMMAGTRFSVRIDQPPCDEHQSPWRCVDGCLLSATGIDQAAFMIAPNVGETLKPLASIASGGELSRVVLALKAILAQSDAVATVIFDEVDAGIGGAVADVVGKKLKALSKKHQLICITHLPQIARFGNCHHYIQKQVKDGRTTTTIRRMDPQERVHEIARMLGGERITPTALEHARALMANDGEHPALDN</sequence>
<dbReference type="NCBIfam" id="TIGR00634">
    <property type="entry name" value="recN"/>
    <property type="match status" value="1"/>
</dbReference>
<dbReference type="InterPro" id="IPR004604">
    <property type="entry name" value="DNA_recomb/repair_RecN"/>
</dbReference>
<accession>A0A5K7YQ65</accession>
<dbReference type="EMBL" id="AP021874">
    <property type="protein sequence ID" value="BBO70510.1"/>
    <property type="molecule type" value="Genomic_DNA"/>
</dbReference>
<evidence type="ECO:0000256" key="8">
    <source>
        <dbReference type="ARBA" id="ARBA00033408"/>
    </source>
</evidence>
<proteinExistence type="inferred from homology"/>
<dbReference type="CDD" id="cd03241">
    <property type="entry name" value="ABC_RecN"/>
    <property type="match status" value="2"/>
</dbReference>
<evidence type="ECO:0000259" key="10">
    <source>
        <dbReference type="Pfam" id="PF02463"/>
    </source>
</evidence>
<dbReference type="KEGG" id="dalk:DSCA_44400"/>
<evidence type="ECO:0000256" key="3">
    <source>
        <dbReference type="ARBA" id="ARBA00021315"/>
    </source>
</evidence>
<dbReference type="AlphaFoldDB" id="A0A5K7YQ65"/>
<evidence type="ECO:0000313" key="11">
    <source>
        <dbReference type="EMBL" id="BBO70510.1"/>
    </source>
</evidence>
<dbReference type="RefSeq" id="WP_167527908.1">
    <property type="nucleotide sequence ID" value="NZ_AP021874.1"/>
</dbReference>
<protein>
    <recommendedName>
        <fullName evidence="3 9">DNA repair protein RecN</fullName>
    </recommendedName>
    <alternativeName>
        <fullName evidence="8 9">Recombination protein N</fullName>
    </alternativeName>
</protein>
<dbReference type="Proteomes" id="UP000427906">
    <property type="component" value="Chromosome"/>
</dbReference>
<gene>
    <name evidence="11" type="primary">recN</name>
    <name evidence="11" type="ORF">DSCA_44400</name>
</gene>
<dbReference type="GO" id="GO:0009432">
    <property type="term" value="P:SOS response"/>
    <property type="evidence" value="ECO:0007669"/>
    <property type="project" value="TreeGrafter"/>
</dbReference>
<dbReference type="PIRSF" id="PIRSF003128">
    <property type="entry name" value="RecN"/>
    <property type="match status" value="1"/>
</dbReference>
<reference evidence="11 12" key="1">
    <citation type="submission" date="2019-11" db="EMBL/GenBank/DDBJ databases">
        <title>Comparative genomics of hydrocarbon-degrading Desulfosarcina strains.</title>
        <authorList>
            <person name="Watanabe M."/>
            <person name="Kojima H."/>
            <person name="Fukui M."/>
        </authorList>
    </citation>
    <scope>NUCLEOTIDE SEQUENCE [LARGE SCALE GENOMIC DNA]</scope>
    <source>
        <strain evidence="11 12">PL12</strain>
    </source>
</reference>
<keyword evidence="6" id="KW-0067">ATP-binding</keyword>
<dbReference type="Gene3D" id="3.40.50.300">
    <property type="entry name" value="P-loop containing nucleotide triphosphate hydrolases"/>
    <property type="match status" value="2"/>
</dbReference>
<evidence type="ECO:0000256" key="9">
    <source>
        <dbReference type="PIRNR" id="PIRNR003128"/>
    </source>
</evidence>
<dbReference type="InterPro" id="IPR027417">
    <property type="entry name" value="P-loop_NTPase"/>
</dbReference>